<dbReference type="AlphaFoldDB" id="A3MT97"/>
<name>A3MT97_PYRCJ</name>
<dbReference type="RefSeq" id="WP_011849121.1">
    <property type="nucleotide sequence ID" value="NC_009073.1"/>
</dbReference>
<gene>
    <name evidence="1" type="ordered locus">Pcal_0430</name>
</gene>
<protein>
    <submittedName>
        <fullName evidence="1">Zinc finger, TFIIB-type domain protein</fullName>
    </submittedName>
</protein>
<dbReference type="GeneID" id="4908909"/>
<dbReference type="SUPFAM" id="SSF57783">
    <property type="entry name" value="Zinc beta-ribbon"/>
    <property type="match status" value="1"/>
</dbReference>
<dbReference type="Proteomes" id="UP000001431">
    <property type="component" value="Chromosome"/>
</dbReference>
<accession>A3MT97</accession>
<keyword evidence="2" id="KW-1185">Reference proteome</keyword>
<dbReference type="eggNOG" id="arCOG05559">
    <property type="taxonomic scope" value="Archaea"/>
</dbReference>
<reference evidence="1" key="1">
    <citation type="submission" date="2007-02" db="EMBL/GenBank/DDBJ databases">
        <title>Complete sequence of Pyrobaculum calidifontis JCM 11548.</title>
        <authorList>
            <consortium name="US DOE Joint Genome Institute"/>
            <person name="Copeland A."/>
            <person name="Lucas S."/>
            <person name="Lapidus A."/>
            <person name="Barry K."/>
            <person name="Glavina del Rio T."/>
            <person name="Dalin E."/>
            <person name="Tice H."/>
            <person name="Pitluck S."/>
            <person name="Chain P."/>
            <person name="Malfatti S."/>
            <person name="Shin M."/>
            <person name="Vergez L."/>
            <person name="Schmutz J."/>
            <person name="Larimer F."/>
            <person name="Land M."/>
            <person name="Hauser L."/>
            <person name="Kyrpides N."/>
            <person name="Mikhailova N."/>
            <person name="Cozen A.E."/>
            <person name="Fitz-Gibbon S.T."/>
            <person name="House C.H."/>
            <person name="Saltikov C."/>
            <person name="Lowe T.M."/>
            <person name="Richardson P."/>
        </authorList>
    </citation>
    <scope>NUCLEOTIDE SEQUENCE [LARGE SCALE GENOMIC DNA]</scope>
    <source>
        <strain evidence="1">JCM 11548</strain>
    </source>
</reference>
<dbReference type="HOGENOM" id="CLU_1656936_0_0_2"/>
<dbReference type="KEGG" id="pcl:Pcal_0430"/>
<evidence type="ECO:0000313" key="2">
    <source>
        <dbReference type="Proteomes" id="UP000001431"/>
    </source>
</evidence>
<organism evidence="1 2">
    <name type="scientific">Pyrobaculum calidifontis (strain DSM 21063 / JCM 11548 / VA1)</name>
    <dbReference type="NCBI Taxonomy" id="410359"/>
    <lineage>
        <taxon>Archaea</taxon>
        <taxon>Thermoproteota</taxon>
        <taxon>Thermoprotei</taxon>
        <taxon>Thermoproteales</taxon>
        <taxon>Thermoproteaceae</taxon>
        <taxon>Pyrobaculum</taxon>
    </lineage>
</organism>
<dbReference type="CDD" id="cd00043">
    <property type="entry name" value="CYCLIN_SF"/>
    <property type="match status" value="1"/>
</dbReference>
<sequence>MACPVCGGRAVVVSPDGEYVCVQCGTVIGPVYMWPIRRVDERLAEKAAELSKGLRLALVKRGVPLREWLELEGARAWLEQKRRLTAWIPPSKRVEYYIEAAAAKLGLGRAALEEALALYRRLDRRALVGKSPRVVAAVIYTATCTPARAAAEALGVSPISVKATVRKLKLAVKICVRRGVPRGA</sequence>
<dbReference type="STRING" id="410359.Pcal_0430"/>
<proteinExistence type="predicted"/>
<dbReference type="InterPro" id="IPR036915">
    <property type="entry name" value="Cyclin-like_sf"/>
</dbReference>
<evidence type="ECO:0000313" key="1">
    <source>
        <dbReference type="EMBL" id="ABO07864.1"/>
    </source>
</evidence>
<dbReference type="EMBL" id="CP000561">
    <property type="protein sequence ID" value="ABO07864.1"/>
    <property type="molecule type" value="Genomic_DNA"/>
</dbReference>
<dbReference type="SUPFAM" id="SSF47954">
    <property type="entry name" value="Cyclin-like"/>
    <property type="match status" value="1"/>
</dbReference>